<dbReference type="SMART" id="SM00804">
    <property type="entry name" value="TAP_C"/>
    <property type="match status" value="1"/>
</dbReference>
<dbReference type="Gene3D" id="3.80.10.10">
    <property type="entry name" value="Ribonuclease Inhibitor"/>
    <property type="match status" value="1"/>
</dbReference>
<feature type="compositionally biased region" description="Low complexity" evidence="10">
    <location>
        <begin position="304"/>
        <end position="335"/>
    </location>
</feature>
<dbReference type="GO" id="GO:0003723">
    <property type="term" value="F:RNA binding"/>
    <property type="evidence" value="ECO:0007669"/>
    <property type="project" value="TreeGrafter"/>
</dbReference>
<dbReference type="PANTHER" id="PTHR10662">
    <property type="entry name" value="NUCLEAR RNA EXPORT FACTOR"/>
    <property type="match status" value="1"/>
</dbReference>
<proteinExistence type="inferred from homology"/>
<dbReference type="CDD" id="cd14342">
    <property type="entry name" value="UBA_TAP-C"/>
    <property type="match status" value="1"/>
</dbReference>
<dbReference type="InterPro" id="IPR030217">
    <property type="entry name" value="NXF_fam"/>
</dbReference>
<comment type="similarity">
    <text evidence="2">Belongs to the NXF family.</text>
</comment>
<dbReference type="InterPro" id="IPR005637">
    <property type="entry name" value="TAP_C_dom"/>
</dbReference>
<evidence type="ECO:0000256" key="1">
    <source>
        <dbReference type="ARBA" id="ARBA00004123"/>
    </source>
</evidence>
<evidence type="ECO:0000256" key="10">
    <source>
        <dbReference type="SAM" id="MobiDB-lite"/>
    </source>
</evidence>
<dbReference type="EMBL" id="JAJGCB010000002">
    <property type="protein sequence ID" value="KAJ8994628.1"/>
    <property type="molecule type" value="Genomic_DNA"/>
</dbReference>
<feature type="domain" description="TAP-C" evidence="11">
    <location>
        <begin position="357"/>
        <end position="412"/>
    </location>
</feature>
<evidence type="ECO:0000256" key="5">
    <source>
        <dbReference type="ARBA" id="ARBA00022737"/>
    </source>
</evidence>
<feature type="compositionally biased region" description="Polar residues" evidence="10">
    <location>
        <begin position="88"/>
        <end position="99"/>
    </location>
</feature>
<evidence type="ECO:0000256" key="8">
    <source>
        <dbReference type="ARBA" id="ARBA00055253"/>
    </source>
</evidence>
<dbReference type="PROSITE" id="PS51281">
    <property type="entry name" value="TAP_C"/>
    <property type="match status" value="1"/>
</dbReference>
<dbReference type="PROSITE" id="PS51450">
    <property type="entry name" value="LRR"/>
    <property type="match status" value="1"/>
</dbReference>
<comment type="caution">
    <text evidence="12">The sequence shown here is derived from an EMBL/GenBank/DDBJ whole genome shotgun (WGS) entry which is preliminary data.</text>
</comment>
<dbReference type="SUPFAM" id="SSF52058">
    <property type="entry name" value="L domain-like"/>
    <property type="match status" value="1"/>
</dbReference>
<evidence type="ECO:0000256" key="3">
    <source>
        <dbReference type="ARBA" id="ARBA00022448"/>
    </source>
</evidence>
<reference evidence="12" key="1">
    <citation type="submission" date="2023-01" db="EMBL/GenBank/DDBJ databases">
        <title>Exophiala dermititidis isolated from Cystic Fibrosis Patient.</title>
        <authorList>
            <person name="Kurbessoian T."/>
            <person name="Crocker A."/>
            <person name="Murante D."/>
            <person name="Hogan D.A."/>
            <person name="Stajich J.E."/>
        </authorList>
    </citation>
    <scope>NUCLEOTIDE SEQUENCE</scope>
    <source>
        <strain evidence="12">Ex8</strain>
    </source>
</reference>
<protein>
    <recommendedName>
        <fullName evidence="9">mRNA export factor MEX67</fullName>
    </recommendedName>
</protein>
<keyword evidence="3" id="KW-0813">Transport</keyword>
<organism evidence="12 13">
    <name type="scientific">Exophiala dermatitidis</name>
    <name type="common">Black yeast-like fungus</name>
    <name type="synonym">Wangiella dermatitidis</name>
    <dbReference type="NCBI Taxonomy" id="5970"/>
    <lineage>
        <taxon>Eukaryota</taxon>
        <taxon>Fungi</taxon>
        <taxon>Dikarya</taxon>
        <taxon>Ascomycota</taxon>
        <taxon>Pezizomycotina</taxon>
        <taxon>Eurotiomycetes</taxon>
        <taxon>Chaetothyriomycetidae</taxon>
        <taxon>Chaetothyriales</taxon>
        <taxon>Herpotrichiellaceae</taxon>
        <taxon>Exophiala</taxon>
    </lineage>
</organism>
<evidence type="ECO:0000259" key="11">
    <source>
        <dbReference type="PROSITE" id="PS51281"/>
    </source>
</evidence>
<feature type="region of interest" description="Disordered" evidence="10">
    <location>
        <begin position="87"/>
        <end position="139"/>
    </location>
</feature>
<dbReference type="InterPro" id="IPR032675">
    <property type="entry name" value="LRR_dom_sf"/>
</dbReference>
<evidence type="ECO:0000256" key="4">
    <source>
        <dbReference type="ARBA" id="ARBA00022614"/>
    </source>
</evidence>
<dbReference type="FunFam" id="1.10.8.10:FF:000018">
    <property type="entry name" value="Nuclear RNA export factor 1"/>
    <property type="match status" value="1"/>
</dbReference>
<keyword evidence="6" id="KW-0509">mRNA transport</keyword>
<evidence type="ECO:0000256" key="2">
    <source>
        <dbReference type="ARBA" id="ARBA00009285"/>
    </source>
</evidence>
<name>A0AAN6F0M2_EXODE</name>
<dbReference type="Proteomes" id="UP001161757">
    <property type="component" value="Unassembled WGS sequence"/>
</dbReference>
<evidence type="ECO:0000256" key="9">
    <source>
        <dbReference type="ARBA" id="ARBA00069694"/>
    </source>
</evidence>
<dbReference type="InterPro" id="IPR009060">
    <property type="entry name" value="UBA-like_sf"/>
</dbReference>
<sequence>MAPYSSTTEVAVKGWTTSKLSNKPDQGLEALIGFLEKKSGREIISHRLAGRTVLLITVYTHEKSRYLHLNGFTFAGATLVVEDARPPRNQQTQSHNQPHNAPLEGRISQPTRNGFQNGGAVQPPTGPRNQNTRRGNNPRDLLTSEIENIIISVIHKRYHPGDKHLILNALVADPELLSSGLSTLDAPKVYRAIFTICETKIWETEPKRTDAVTSVSLRDNGIATVRDIISLASVFPHVHNLDLANNNLEDLGALKFWKNQFRELEHLILTGNPVALKPDTLQTLVKWYPNLKMYNNEPVQQALNQAPQQQGPSFGGSPTQPQTTGATAAPVQPVVHPELPPGSTFGVATPDKAADVLLKEQMGLQFSFETRLKLQWVENCLSANNWDYPTAMANFMQLKEQGQIPADAFLAV</sequence>
<feature type="region of interest" description="Disordered" evidence="10">
    <location>
        <begin position="304"/>
        <end position="346"/>
    </location>
</feature>
<accession>A0AAN6F0M2</accession>
<keyword evidence="7" id="KW-0539">Nucleus</keyword>
<comment type="function">
    <text evidence="8">Involved in the export of mRNA from the nucleus to the cytoplasm.</text>
</comment>
<dbReference type="Pfam" id="PF03943">
    <property type="entry name" value="TAP_C"/>
    <property type="match status" value="1"/>
</dbReference>
<gene>
    <name evidence="12" type="primary">MEX67</name>
    <name evidence="12" type="ORF">HRR80_001339</name>
</gene>
<dbReference type="GO" id="GO:0042272">
    <property type="term" value="C:nuclear RNA export factor complex"/>
    <property type="evidence" value="ECO:0007669"/>
    <property type="project" value="UniProtKB-ARBA"/>
</dbReference>
<evidence type="ECO:0000256" key="7">
    <source>
        <dbReference type="ARBA" id="ARBA00023242"/>
    </source>
</evidence>
<evidence type="ECO:0000256" key="6">
    <source>
        <dbReference type="ARBA" id="ARBA00022816"/>
    </source>
</evidence>
<evidence type="ECO:0000313" key="13">
    <source>
        <dbReference type="Proteomes" id="UP001161757"/>
    </source>
</evidence>
<dbReference type="InterPro" id="IPR001611">
    <property type="entry name" value="Leu-rich_rpt"/>
</dbReference>
<keyword evidence="5" id="KW-0677">Repeat</keyword>
<dbReference type="SUPFAM" id="SSF46934">
    <property type="entry name" value="UBA-like"/>
    <property type="match status" value="1"/>
</dbReference>
<dbReference type="AlphaFoldDB" id="A0AAN6F0M2"/>
<keyword evidence="4" id="KW-0433">Leucine-rich repeat</keyword>
<evidence type="ECO:0000313" key="12">
    <source>
        <dbReference type="EMBL" id="KAJ8994628.1"/>
    </source>
</evidence>
<dbReference type="GO" id="GO:0016973">
    <property type="term" value="P:poly(A)+ mRNA export from nucleus"/>
    <property type="evidence" value="ECO:0007669"/>
    <property type="project" value="TreeGrafter"/>
</dbReference>
<dbReference type="PANTHER" id="PTHR10662:SF22">
    <property type="entry name" value="NUCLEAR RNA EXPORT FACTOR 1"/>
    <property type="match status" value="1"/>
</dbReference>
<comment type="subcellular location">
    <subcellularLocation>
        <location evidence="1">Nucleus</location>
    </subcellularLocation>
</comment>
<dbReference type="Gene3D" id="1.10.8.10">
    <property type="entry name" value="DNA helicase RuvA subunit, C-terminal domain"/>
    <property type="match status" value="1"/>
</dbReference>